<evidence type="ECO:0000313" key="2">
    <source>
        <dbReference type="EMBL" id="MDX3707119.1"/>
    </source>
</evidence>
<organism evidence="2 3">
    <name type="scientific">Streptomyces europaeiscabiei</name>
    <dbReference type="NCBI Taxonomy" id="146819"/>
    <lineage>
        <taxon>Bacteria</taxon>
        <taxon>Bacillati</taxon>
        <taxon>Actinomycetota</taxon>
        <taxon>Actinomycetes</taxon>
        <taxon>Kitasatosporales</taxon>
        <taxon>Streptomycetaceae</taxon>
        <taxon>Streptomyces</taxon>
    </lineage>
</organism>
<dbReference type="RefSeq" id="WP_319063914.1">
    <property type="nucleotide sequence ID" value="NZ_JARAUS010000041.1"/>
</dbReference>
<dbReference type="Proteomes" id="UP001271274">
    <property type="component" value="Unassembled WGS sequence"/>
</dbReference>
<reference evidence="2 3" key="1">
    <citation type="journal article" date="2023" name="Microb. Genom.">
        <title>Mesoterricola silvestris gen. nov., sp. nov., Mesoterricola sediminis sp. nov., Geothrix oryzae sp. nov., Geothrix edaphica sp. nov., Geothrix rubra sp. nov., and Geothrix limicola sp. nov., six novel members of Acidobacteriota isolated from soils.</title>
        <authorList>
            <person name="Weisberg A.J."/>
            <person name="Pearce E."/>
            <person name="Kramer C.G."/>
            <person name="Chang J.H."/>
            <person name="Clarke C.R."/>
        </authorList>
    </citation>
    <scope>NUCLEOTIDE SEQUENCE [LARGE SCALE GENOMIC DNA]</scope>
    <source>
        <strain evidence="2 3">ID09-01A</strain>
    </source>
</reference>
<sequence length="73" mass="7868">MDVIDLNEKRREREEPQPKHAACPCGEAWFELRGGPTGNGAVCMTPDGCVTGYAGTPCCVGCGQPYMKAQSYK</sequence>
<protein>
    <submittedName>
        <fullName evidence="2">Uncharacterized protein</fullName>
    </submittedName>
</protein>
<name>A0ABU4NZU7_9ACTN</name>
<accession>A0ABU4NZU7</accession>
<feature type="compositionally biased region" description="Basic and acidic residues" evidence="1">
    <location>
        <begin position="1"/>
        <end position="18"/>
    </location>
</feature>
<comment type="caution">
    <text evidence="2">The sequence shown here is derived from an EMBL/GenBank/DDBJ whole genome shotgun (WGS) entry which is preliminary data.</text>
</comment>
<keyword evidence="3" id="KW-1185">Reference proteome</keyword>
<gene>
    <name evidence="2" type="ORF">PV662_47120</name>
</gene>
<feature type="region of interest" description="Disordered" evidence="1">
    <location>
        <begin position="1"/>
        <end position="20"/>
    </location>
</feature>
<proteinExistence type="predicted"/>
<evidence type="ECO:0000313" key="3">
    <source>
        <dbReference type="Proteomes" id="UP001271274"/>
    </source>
</evidence>
<dbReference type="EMBL" id="JARAYU010000041">
    <property type="protein sequence ID" value="MDX3707119.1"/>
    <property type="molecule type" value="Genomic_DNA"/>
</dbReference>
<evidence type="ECO:0000256" key="1">
    <source>
        <dbReference type="SAM" id="MobiDB-lite"/>
    </source>
</evidence>